<evidence type="ECO:0000313" key="3">
    <source>
        <dbReference type="Proteomes" id="UP000654075"/>
    </source>
</evidence>
<dbReference type="EMBL" id="CAJNNV010029414">
    <property type="protein sequence ID" value="CAE8628528.1"/>
    <property type="molecule type" value="Genomic_DNA"/>
</dbReference>
<dbReference type="AlphaFoldDB" id="A0A813GND4"/>
<evidence type="ECO:0000313" key="2">
    <source>
        <dbReference type="EMBL" id="CAE8628528.1"/>
    </source>
</evidence>
<feature type="transmembrane region" description="Helical" evidence="1">
    <location>
        <begin position="68"/>
        <end position="88"/>
    </location>
</feature>
<proteinExistence type="predicted"/>
<feature type="transmembrane region" description="Helical" evidence="1">
    <location>
        <begin position="109"/>
        <end position="129"/>
    </location>
</feature>
<dbReference type="Proteomes" id="UP000654075">
    <property type="component" value="Unassembled WGS sequence"/>
</dbReference>
<keyword evidence="1" id="KW-1133">Transmembrane helix</keyword>
<dbReference type="OrthoDB" id="498022at2759"/>
<comment type="caution">
    <text evidence="2">The sequence shown here is derived from an EMBL/GenBank/DDBJ whole genome shotgun (WGS) entry which is preliminary data.</text>
</comment>
<sequence length="306" mass="32912">MSISGPIVIGSSGRLHSAVVLALAAYVSWVLLGTVAWVSHLGSQCPTLAPWLPGRGRPGASNPGTDGLLSFLTLNLPSALTFVLPHSLCKQRRLHSVLQDFGYETHDRLAYNVIAAVTLHYLLATMVPLQTPVVFEMPIPASIHLFLSGGFLFLAAFCFATDGQTAALLGVSKALGWRQKDTGDMDAITWLSKCVQKRGGDVALVLFTGVSIVPPQLTLGDALTRCVAALYLRWRSGSFRRFLHKVEESHLLGWAIRGLLLWASTSKISSAAGGTESTLRLLCDWRIFGALAIAMALRGGEKLFTS</sequence>
<organism evidence="2 3">
    <name type="scientific">Polarella glacialis</name>
    <name type="common">Dinoflagellate</name>
    <dbReference type="NCBI Taxonomy" id="89957"/>
    <lineage>
        <taxon>Eukaryota</taxon>
        <taxon>Sar</taxon>
        <taxon>Alveolata</taxon>
        <taxon>Dinophyceae</taxon>
        <taxon>Suessiales</taxon>
        <taxon>Suessiaceae</taxon>
        <taxon>Polarella</taxon>
    </lineage>
</organism>
<feature type="transmembrane region" description="Helical" evidence="1">
    <location>
        <begin position="18"/>
        <end position="38"/>
    </location>
</feature>
<keyword evidence="1" id="KW-0812">Transmembrane</keyword>
<keyword evidence="3" id="KW-1185">Reference proteome</keyword>
<keyword evidence="1" id="KW-0472">Membrane</keyword>
<gene>
    <name evidence="2" type="ORF">PGLA1383_LOCUS45140</name>
</gene>
<feature type="transmembrane region" description="Helical" evidence="1">
    <location>
        <begin position="141"/>
        <end position="160"/>
    </location>
</feature>
<protein>
    <submittedName>
        <fullName evidence="2">Uncharacterized protein</fullName>
    </submittedName>
</protein>
<evidence type="ECO:0000256" key="1">
    <source>
        <dbReference type="SAM" id="Phobius"/>
    </source>
</evidence>
<name>A0A813GND4_POLGL</name>
<reference evidence="2" key="1">
    <citation type="submission" date="2021-02" db="EMBL/GenBank/DDBJ databases">
        <authorList>
            <person name="Dougan E. K."/>
            <person name="Rhodes N."/>
            <person name="Thang M."/>
            <person name="Chan C."/>
        </authorList>
    </citation>
    <scope>NUCLEOTIDE SEQUENCE</scope>
</reference>
<accession>A0A813GND4</accession>